<comment type="caution">
    <text evidence="1">The sequence shown here is derived from an EMBL/GenBank/DDBJ whole genome shotgun (WGS) entry which is preliminary data.</text>
</comment>
<dbReference type="EMBL" id="CM035435">
    <property type="protein sequence ID" value="KAH7290218.1"/>
    <property type="molecule type" value="Genomic_DNA"/>
</dbReference>
<name>A0A8T2R3C5_CERRI</name>
<proteinExistence type="predicted"/>
<gene>
    <name evidence="1" type="ORF">KP509_30G036900</name>
</gene>
<sequence>MLRQMVRTIGCLGCYMRMPYTQIDKCFLRFYFCTRALPRFYLFYFLHSKEITCIRNTTPIFHYMIKTENSAAIFVALRCSDCVHNVKYILSSISSVCAFTGEECYVIIFNDVLSLMHKLHYISPTK</sequence>
<protein>
    <submittedName>
        <fullName evidence="1">Uncharacterized protein</fullName>
    </submittedName>
</protein>
<evidence type="ECO:0000313" key="2">
    <source>
        <dbReference type="Proteomes" id="UP000825935"/>
    </source>
</evidence>
<dbReference type="AlphaFoldDB" id="A0A8T2R3C5"/>
<evidence type="ECO:0000313" key="1">
    <source>
        <dbReference type="EMBL" id="KAH7290218.1"/>
    </source>
</evidence>
<dbReference type="Proteomes" id="UP000825935">
    <property type="component" value="Chromosome 30"/>
</dbReference>
<accession>A0A8T2R3C5</accession>
<reference evidence="1" key="1">
    <citation type="submission" date="2021-08" db="EMBL/GenBank/DDBJ databases">
        <title>WGS assembly of Ceratopteris richardii.</title>
        <authorList>
            <person name="Marchant D.B."/>
            <person name="Chen G."/>
            <person name="Jenkins J."/>
            <person name="Shu S."/>
            <person name="Leebens-Mack J."/>
            <person name="Grimwood J."/>
            <person name="Schmutz J."/>
            <person name="Soltis P."/>
            <person name="Soltis D."/>
            <person name="Chen Z.-H."/>
        </authorList>
    </citation>
    <scope>NUCLEOTIDE SEQUENCE</scope>
    <source>
        <strain evidence="1">Whitten #5841</strain>
        <tissue evidence="1">Leaf</tissue>
    </source>
</reference>
<keyword evidence="2" id="KW-1185">Reference proteome</keyword>
<organism evidence="1 2">
    <name type="scientific">Ceratopteris richardii</name>
    <name type="common">Triangle waterfern</name>
    <dbReference type="NCBI Taxonomy" id="49495"/>
    <lineage>
        <taxon>Eukaryota</taxon>
        <taxon>Viridiplantae</taxon>
        <taxon>Streptophyta</taxon>
        <taxon>Embryophyta</taxon>
        <taxon>Tracheophyta</taxon>
        <taxon>Polypodiopsida</taxon>
        <taxon>Polypodiidae</taxon>
        <taxon>Polypodiales</taxon>
        <taxon>Pteridineae</taxon>
        <taxon>Pteridaceae</taxon>
        <taxon>Parkerioideae</taxon>
        <taxon>Ceratopteris</taxon>
    </lineage>
</organism>